<proteinExistence type="predicted"/>
<evidence type="ECO:0000313" key="3">
    <source>
        <dbReference type="Proteomes" id="UP001370490"/>
    </source>
</evidence>
<evidence type="ECO:0000313" key="2">
    <source>
        <dbReference type="EMBL" id="KAK6918021.1"/>
    </source>
</evidence>
<keyword evidence="1" id="KW-0472">Membrane</keyword>
<dbReference type="Proteomes" id="UP001370490">
    <property type="component" value="Unassembled WGS sequence"/>
</dbReference>
<evidence type="ECO:0000256" key="1">
    <source>
        <dbReference type="SAM" id="Phobius"/>
    </source>
</evidence>
<keyword evidence="3" id="KW-1185">Reference proteome</keyword>
<sequence>MDDQILLNGIMFYIVVLTIREANSLPFWRIDSVIQTVLIHVGPVVFLYYWFHRELHQHYLYSRYHSHHHSSIVPEPITRPRNFRKQKRSKISQSVYAVCLPFAEHIGYFTIFAVPLPTTVLNTTASIVSVLMGFMNNMGHRNF</sequence>
<name>A0AAN8UTY2_9MAGN</name>
<organism evidence="2 3">
    <name type="scientific">Dillenia turbinata</name>
    <dbReference type="NCBI Taxonomy" id="194707"/>
    <lineage>
        <taxon>Eukaryota</taxon>
        <taxon>Viridiplantae</taxon>
        <taxon>Streptophyta</taxon>
        <taxon>Embryophyta</taxon>
        <taxon>Tracheophyta</taxon>
        <taxon>Spermatophyta</taxon>
        <taxon>Magnoliopsida</taxon>
        <taxon>eudicotyledons</taxon>
        <taxon>Gunneridae</taxon>
        <taxon>Pentapetalae</taxon>
        <taxon>Dilleniales</taxon>
        <taxon>Dilleniaceae</taxon>
        <taxon>Dillenia</taxon>
    </lineage>
</organism>
<keyword evidence="1" id="KW-0812">Transmembrane</keyword>
<dbReference type="PANTHER" id="PTHR11863">
    <property type="entry name" value="STEROL DESATURASE"/>
    <property type="match status" value="1"/>
</dbReference>
<gene>
    <name evidence="2" type="ORF">RJ641_016443</name>
</gene>
<protein>
    <recommendedName>
        <fullName evidence="4">Fatty acid hydroxylase domain-containing protein</fullName>
    </recommendedName>
</protein>
<dbReference type="AlphaFoldDB" id="A0AAN8UTY2"/>
<accession>A0AAN8UTY2</accession>
<evidence type="ECO:0008006" key="4">
    <source>
        <dbReference type="Google" id="ProtNLM"/>
    </source>
</evidence>
<feature type="transmembrane region" description="Helical" evidence="1">
    <location>
        <begin position="94"/>
        <end position="114"/>
    </location>
</feature>
<keyword evidence="1" id="KW-1133">Transmembrane helix</keyword>
<dbReference type="EMBL" id="JBAMMX010000022">
    <property type="protein sequence ID" value="KAK6918021.1"/>
    <property type="molecule type" value="Genomic_DNA"/>
</dbReference>
<dbReference type="InterPro" id="IPR050307">
    <property type="entry name" value="Sterol_Desaturase_Related"/>
</dbReference>
<comment type="caution">
    <text evidence="2">The sequence shown here is derived from an EMBL/GenBank/DDBJ whole genome shotgun (WGS) entry which is preliminary data.</text>
</comment>
<reference evidence="2 3" key="1">
    <citation type="submission" date="2023-12" db="EMBL/GenBank/DDBJ databases">
        <title>A high-quality genome assembly for Dillenia turbinata (Dilleniales).</title>
        <authorList>
            <person name="Chanderbali A."/>
        </authorList>
    </citation>
    <scope>NUCLEOTIDE SEQUENCE [LARGE SCALE GENOMIC DNA]</scope>
    <source>
        <strain evidence="2">LSX21</strain>
        <tissue evidence="2">Leaf</tissue>
    </source>
</reference>
<feature type="transmembrane region" description="Helical" evidence="1">
    <location>
        <begin position="33"/>
        <end position="51"/>
    </location>
</feature>